<dbReference type="InterPro" id="IPR002836">
    <property type="entry name" value="PDCD5-like"/>
</dbReference>
<dbReference type="Pfam" id="PF01984">
    <property type="entry name" value="dsDNA_bind"/>
    <property type="match status" value="1"/>
</dbReference>
<dbReference type="GO" id="GO:0003677">
    <property type="term" value="F:DNA binding"/>
    <property type="evidence" value="ECO:0007669"/>
    <property type="project" value="InterPro"/>
</dbReference>
<dbReference type="AlphaFoldDB" id="A0A834YAQ0"/>
<accession>A0A834YAQ0</accession>
<dbReference type="Proteomes" id="UP000655225">
    <property type="component" value="Unassembled WGS sequence"/>
</dbReference>
<feature type="region of interest" description="Disordered" evidence="2">
    <location>
        <begin position="74"/>
        <end position="96"/>
    </location>
</feature>
<dbReference type="GO" id="GO:0005634">
    <property type="term" value="C:nucleus"/>
    <property type="evidence" value="ECO:0007669"/>
    <property type="project" value="TreeGrafter"/>
</dbReference>
<dbReference type="PANTHER" id="PTHR10840">
    <property type="entry name" value="PROGRAMMED CELL DEATH PROTEIN 5"/>
    <property type="match status" value="1"/>
</dbReference>
<protein>
    <submittedName>
        <fullName evidence="3">Uncharacterized protein</fullName>
    </submittedName>
</protein>
<dbReference type="OMA" id="HANICTY"/>
<comment type="similarity">
    <text evidence="1">Belongs to the PDCD5 family.</text>
</comment>
<evidence type="ECO:0000313" key="4">
    <source>
        <dbReference type="Proteomes" id="UP000655225"/>
    </source>
</evidence>
<feature type="region of interest" description="Disordered" evidence="2">
    <location>
        <begin position="1"/>
        <end position="48"/>
    </location>
</feature>
<dbReference type="SUPFAM" id="SSF46950">
    <property type="entry name" value="Double-stranded DNA-binding domain"/>
    <property type="match status" value="2"/>
</dbReference>
<evidence type="ECO:0000313" key="3">
    <source>
        <dbReference type="EMBL" id="KAF8369784.1"/>
    </source>
</evidence>
<evidence type="ECO:0000256" key="1">
    <source>
        <dbReference type="ARBA" id="ARBA00010490"/>
    </source>
</evidence>
<dbReference type="OrthoDB" id="10252486at2759"/>
<dbReference type="PANTHER" id="PTHR10840:SF0">
    <property type="entry name" value="PROGRAMMED CELL DEATH PROTEIN 5"/>
    <property type="match status" value="1"/>
</dbReference>
<comment type="caution">
    <text evidence="3">The sequence shown here is derived from an EMBL/GenBank/DDBJ whole genome shotgun (WGS) entry which is preliminary data.</text>
</comment>
<name>A0A834YAQ0_TETSI</name>
<dbReference type="GO" id="GO:0005829">
    <property type="term" value="C:cytosol"/>
    <property type="evidence" value="ECO:0007669"/>
    <property type="project" value="TreeGrafter"/>
</dbReference>
<feature type="compositionally biased region" description="Low complexity" evidence="2">
    <location>
        <begin position="9"/>
        <end position="22"/>
    </location>
</feature>
<dbReference type="EMBL" id="JABCRI010000507">
    <property type="protein sequence ID" value="KAF8369784.1"/>
    <property type="molecule type" value="Genomic_DNA"/>
</dbReference>
<reference evidence="3 4" key="1">
    <citation type="submission" date="2020-04" db="EMBL/GenBank/DDBJ databases">
        <title>Plant Genome Project.</title>
        <authorList>
            <person name="Zhang R.-G."/>
        </authorList>
    </citation>
    <scope>NUCLEOTIDE SEQUENCE [LARGE SCALE GENOMIC DNA]</scope>
    <source>
        <strain evidence="3">YNK0</strain>
        <tissue evidence="3">Leaf</tissue>
    </source>
</reference>
<dbReference type="InterPro" id="IPR036883">
    <property type="entry name" value="PDCD5-like_sf"/>
</dbReference>
<evidence type="ECO:0000256" key="2">
    <source>
        <dbReference type="SAM" id="MobiDB-lite"/>
    </source>
</evidence>
<dbReference type="Gene3D" id="1.10.8.140">
    <property type="entry name" value="PDCD5-like"/>
    <property type="match status" value="1"/>
</dbReference>
<sequence length="177" mass="20043">MQELMTQHGAGNQQNPEQQNAQEDAKREADERRQMMLSQILSSQARERHFDKVEKPEVFVDDLIDLDLCPPSMVHDDKGDVQENIGDVVGNDAPTIDDVEPEEQVEHALPVARIALVKPEKARGVEDVVLRAAQMGQIVEKVSEERLISLLEQINNQTTKQTKVTIQRRRSVLDDDD</sequence>
<feature type="compositionally biased region" description="Basic and acidic residues" evidence="2">
    <location>
        <begin position="23"/>
        <end position="34"/>
    </location>
</feature>
<keyword evidence="4" id="KW-1185">Reference proteome</keyword>
<gene>
    <name evidence="3" type="ORF">HHK36_032192</name>
</gene>
<organism evidence="3 4">
    <name type="scientific">Tetracentron sinense</name>
    <name type="common">Spur-leaf</name>
    <dbReference type="NCBI Taxonomy" id="13715"/>
    <lineage>
        <taxon>Eukaryota</taxon>
        <taxon>Viridiplantae</taxon>
        <taxon>Streptophyta</taxon>
        <taxon>Embryophyta</taxon>
        <taxon>Tracheophyta</taxon>
        <taxon>Spermatophyta</taxon>
        <taxon>Magnoliopsida</taxon>
        <taxon>Trochodendrales</taxon>
        <taxon>Trochodendraceae</taxon>
        <taxon>Tetracentron</taxon>
    </lineage>
</organism>
<proteinExistence type="inferred from homology"/>